<protein>
    <submittedName>
        <fullName evidence="5">Cadherin domain protein</fullName>
    </submittedName>
</protein>
<accession>A0A0C2DW72</accession>
<dbReference type="SUPFAM" id="SSF49313">
    <property type="entry name" value="Cadherin-like"/>
    <property type="match status" value="1"/>
</dbReference>
<dbReference type="CDD" id="cd11304">
    <property type="entry name" value="Cadherin_repeat"/>
    <property type="match status" value="1"/>
</dbReference>
<evidence type="ECO:0000256" key="1">
    <source>
        <dbReference type="ARBA" id="ARBA00022692"/>
    </source>
</evidence>
<dbReference type="Pfam" id="PF00028">
    <property type="entry name" value="Cadherin"/>
    <property type="match status" value="1"/>
</dbReference>
<evidence type="ECO:0000256" key="3">
    <source>
        <dbReference type="PROSITE-ProRule" id="PRU00043"/>
    </source>
</evidence>
<keyword evidence="6" id="KW-1185">Reference proteome</keyword>
<dbReference type="PROSITE" id="PS50268">
    <property type="entry name" value="CADHERIN_2"/>
    <property type="match status" value="1"/>
</dbReference>
<sequence length="172" mass="18655">MQSRPLIAPFQKRYEVTLSSPVRAGAVVAQLHAKDPDPGPEGQITYRFDNSSDTEQQKLSRKFSINEQTGVVSALEPLTAGDGPFELVVVAEDESTIFKRRASAVLHIDVVGDTSLRFLPLPSTIYISTEKAVGSVVLRASAFTSSSTPVTFRVLENDAQFVMDGDLLRVGS</sequence>
<organism evidence="5 6">
    <name type="scientific">Ancylostoma duodenale</name>
    <dbReference type="NCBI Taxonomy" id="51022"/>
    <lineage>
        <taxon>Eukaryota</taxon>
        <taxon>Metazoa</taxon>
        <taxon>Ecdysozoa</taxon>
        <taxon>Nematoda</taxon>
        <taxon>Chromadorea</taxon>
        <taxon>Rhabditida</taxon>
        <taxon>Rhabditina</taxon>
        <taxon>Rhabditomorpha</taxon>
        <taxon>Strongyloidea</taxon>
        <taxon>Ancylostomatidae</taxon>
        <taxon>Ancylostomatinae</taxon>
        <taxon>Ancylostoma</taxon>
    </lineage>
</organism>
<keyword evidence="2" id="KW-0472">Membrane</keyword>
<evidence type="ECO:0000313" key="6">
    <source>
        <dbReference type="Proteomes" id="UP000054047"/>
    </source>
</evidence>
<dbReference type="PANTHER" id="PTHR24026:SF88">
    <property type="entry name" value="CADHERIN DOMAIN-CONTAINING PROTEIN"/>
    <property type="match status" value="1"/>
</dbReference>
<keyword evidence="3" id="KW-0106">Calcium</keyword>
<evidence type="ECO:0000313" key="5">
    <source>
        <dbReference type="EMBL" id="KIH67177.1"/>
    </source>
</evidence>
<dbReference type="InterPro" id="IPR002126">
    <property type="entry name" value="Cadherin-like_dom"/>
</dbReference>
<evidence type="ECO:0000259" key="4">
    <source>
        <dbReference type="PROSITE" id="PS50268"/>
    </source>
</evidence>
<dbReference type="Proteomes" id="UP000054047">
    <property type="component" value="Unassembled WGS sequence"/>
</dbReference>
<dbReference type="EMBL" id="KN726807">
    <property type="protein sequence ID" value="KIH67177.1"/>
    <property type="molecule type" value="Genomic_DNA"/>
</dbReference>
<dbReference type="AlphaFoldDB" id="A0A0C2DW72"/>
<keyword evidence="2" id="KW-1133">Transmembrane helix</keyword>
<dbReference type="SMART" id="SM00112">
    <property type="entry name" value="CA"/>
    <property type="match status" value="1"/>
</dbReference>
<dbReference type="PANTHER" id="PTHR24026">
    <property type="entry name" value="FAT ATYPICAL CADHERIN-RELATED"/>
    <property type="match status" value="1"/>
</dbReference>
<feature type="domain" description="Cadherin" evidence="4">
    <location>
        <begin position="10"/>
        <end position="124"/>
    </location>
</feature>
<evidence type="ECO:0000256" key="2">
    <source>
        <dbReference type="ARBA" id="ARBA00022989"/>
    </source>
</evidence>
<dbReference type="GO" id="GO:0007156">
    <property type="term" value="P:homophilic cell adhesion via plasma membrane adhesion molecules"/>
    <property type="evidence" value="ECO:0007669"/>
    <property type="project" value="InterPro"/>
</dbReference>
<dbReference type="GO" id="GO:0016020">
    <property type="term" value="C:membrane"/>
    <property type="evidence" value="ECO:0007669"/>
    <property type="project" value="InterPro"/>
</dbReference>
<dbReference type="OrthoDB" id="6252479at2759"/>
<dbReference type="Gene3D" id="2.60.40.60">
    <property type="entry name" value="Cadherins"/>
    <property type="match status" value="1"/>
</dbReference>
<gene>
    <name evidence="5" type="ORF">ANCDUO_02492</name>
</gene>
<keyword evidence="1" id="KW-0812">Transmembrane</keyword>
<dbReference type="GO" id="GO:0005509">
    <property type="term" value="F:calcium ion binding"/>
    <property type="evidence" value="ECO:0007669"/>
    <property type="project" value="UniProtKB-UniRule"/>
</dbReference>
<reference evidence="5 6" key="1">
    <citation type="submission" date="2013-12" db="EMBL/GenBank/DDBJ databases">
        <title>Draft genome of the parsitic nematode Ancylostoma duodenale.</title>
        <authorList>
            <person name="Mitreva M."/>
        </authorList>
    </citation>
    <scope>NUCLEOTIDE SEQUENCE [LARGE SCALE GENOMIC DNA]</scope>
    <source>
        <strain evidence="5 6">Zhejiang</strain>
    </source>
</reference>
<proteinExistence type="predicted"/>
<dbReference type="InterPro" id="IPR015919">
    <property type="entry name" value="Cadherin-like_sf"/>
</dbReference>
<name>A0A0C2DW72_9BILA</name>